<evidence type="ECO:0000313" key="1">
    <source>
        <dbReference type="EMBL" id="AGZ54711.1"/>
    </source>
</evidence>
<gene>
    <name evidence="1" type="ORF">MKAN_29735</name>
</gene>
<organism evidence="1 2">
    <name type="scientific">Mycobacterium kansasii ATCC 12478</name>
    <dbReference type="NCBI Taxonomy" id="557599"/>
    <lineage>
        <taxon>Bacteria</taxon>
        <taxon>Bacillati</taxon>
        <taxon>Actinomycetota</taxon>
        <taxon>Actinomycetes</taxon>
        <taxon>Mycobacteriales</taxon>
        <taxon>Mycobacteriaceae</taxon>
        <taxon>Mycobacterium</taxon>
    </lineage>
</organism>
<evidence type="ECO:0000313" key="2">
    <source>
        <dbReference type="Proteomes" id="UP000017786"/>
    </source>
</evidence>
<reference evidence="1 2" key="1">
    <citation type="submission" date="2013-10" db="EMBL/GenBank/DDBJ databases">
        <title>Genome sequence of Mycobacterium kansasii.</title>
        <authorList>
            <consortium name="McGill University Mycobacterium genome consortium"/>
            <person name="Veyrier F.J."/>
            <person name="Behr M.A."/>
        </authorList>
    </citation>
    <scope>NUCLEOTIDE SEQUENCE [LARGE SCALE GENOMIC DNA]</scope>
    <source>
        <strain evidence="1 2">ATCC 12478</strain>
        <plasmid evidence="2">Plasmid pMK12478</plasmid>
    </source>
</reference>
<dbReference type="HOGENOM" id="CLU_3063752_0_0_11"/>
<proteinExistence type="predicted"/>
<name>U5X3G3_MYCKA</name>
<dbReference type="Proteomes" id="UP000017786">
    <property type="component" value="Plasmid pMK12478"/>
</dbReference>
<accession>U5X3G3</accession>
<dbReference type="OrthoDB" id="4736909at2"/>
<dbReference type="eggNOG" id="ENOG503240B">
    <property type="taxonomic scope" value="Bacteria"/>
</dbReference>
<dbReference type="KEGG" id="mkn:MKAN_29735"/>
<protein>
    <submittedName>
        <fullName evidence="1">Uncharacterized protein</fullName>
    </submittedName>
</protein>
<keyword evidence="1" id="KW-0614">Plasmid</keyword>
<dbReference type="AlphaFoldDB" id="U5X3G3"/>
<dbReference type="RefSeq" id="WP_023363534.1">
    <property type="nucleotide sequence ID" value="NC_022654.1"/>
</dbReference>
<dbReference type="EMBL" id="CP006836">
    <property type="protein sequence ID" value="AGZ54711.1"/>
    <property type="molecule type" value="Genomic_DNA"/>
</dbReference>
<geneLocation type="plasmid" evidence="1 2">
    <name>pMK12478</name>
</geneLocation>
<sequence length="52" mass="5794">MFEEAFARDLMKGPQGVAVPAMTWLVTGQWPVPELSFDVSYPRADYSGLLAF</sequence>
<dbReference type="GeneID" id="42540012"/>